<keyword evidence="2" id="KW-1133">Transmembrane helix</keyword>
<feature type="transmembrane region" description="Helical" evidence="2">
    <location>
        <begin position="134"/>
        <end position="151"/>
    </location>
</feature>
<name>A0A9E7NBX3_9EURY</name>
<keyword evidence="4" id="KW-1185">Reference proteome</keyword>
<feature type="compositionally biased region" description="Polar residues" evidence="1">
    <location>
        <begin position="12"/>
        <end position="30"/>
    </location>
</feature>
<reference evidence="3" key="1">
    <citation type="submission" date="2022-06" db="EMBL/GenBank/DDBJ databases">
        <title>Diverse halophilic archaea isolated from saline environments.</title>
        <authorList>
            <person name="Cui H.-L."/>
        </authorList>
    </citation>
    <scope>NUCLEOTIDE SEQUENCE</scope>
    <source>
        <strain evidence="3">WLHS1</strain>
    </source>
</reference>
<feature type="transmembrane region" description="Helical" evidence="2">
    <location>
        <begin position="204"/>
        <end position="231"/>
    </location>
</feature>
<dbReference type="Proteomes" id="UP001056855">
    <property type="component" value="Chromosome"/>
</dbReference>
<proteinExistence type="predicted"/>
<organism evidence="3 4">
    <name type="scientific">Natronosalvus rutilus</name>
    <dbReference type="NCBI Taxonomy" id="2953753"/>
    <lineage>
        <taxon>Archaea</taxon>
        <taxon>Methanobacteriati</taxon>
        <taxon>Methanobacteriota</taxon>
        <taxon>Stenosarchaea group</taxon>
        <taxon>Halobacteria</taxon>
        <taxon>Halobacteriales</taxon>
        <taxon>Natrialbaceae</taxon>
        <taxon>Natronosalvus</taxon>
    </lineage>
</organism>
<feature type="region of interest" description="Disordered" evidence="1">
    <location>
        <begin position="1"/>
        <end position="37"/>
    </location>
</feature>
<dbReference type="KEGG" id="sawl:NGM29_02340"/>
<evidence type="ECO:0000313" key="3">
    <source>
        <dbReference type="EMBL" id="UTF54143.1"/>
    </source>
</evidence>
<keyword evidence="2" id="KW-0812">Transmembrane</keyword>
<feature type="transmembrane region" description="Helical" evidence="2">
    <location>
        <begin position="163"/>
        <end position="184"/>
    </location>
</feature>
<keyword evidence="2" id="KW-0472">Membrane</keyword>
<evidence type="ECO:0000313" key="4">
    <source>
        <dbReference type="Proteomes" id="UP001056855"/>
    </source>
</evidence>
<dbReference type="GeneID" id="73288848"/>
<feature type="transmembrane region" description="Helical" evidence="2">
    <location>
        <begin position="58"/>
        <end position="77"/>
    </location>
</feature>
<dbReference type="AlphaFoldDB" id="A0A9E7NBX3"/>
<dbReference type="EMBL" id="CP100355">
    <property type="protein sequence ID" value="UTF54143.1"/>
    <property type="molecule type" value="Genomic_DNA"/>
</dbReference>
<feature type="compositionally biased region" description="Basic and acidic residues" evidence="1">
    <location>
        <begin position="279"/>
        <end position="346"/>
    </location>
</feature>
<feature type="region of interest" description="Disordered" evidence="1">
    <location>
        <begin position="241"/>
        <end position="346"/>
    </location>
</feature>
<evidence type="ECO:0000256" key="1">
    <source>
        <dbReference type="SAM" id="MobiDB-lite"/>
    </source>
</evidence>
<evidence type="ECO:0000256" key="2">
    <source>
        <dbReference type="SAM" id="Phobius"/>
    </source>
</evidence>
<sequence length="346" mass="37324">MAPERRLEYERSSASPDSSNDGAGTDQRTLANEHDESTSVIGVARSKAVQFVDRVPQYVKIGSLTGVTVFAVVYLVAYQLTLATRSGMSPGEGEPGAWVYAGIVTLVSYGGSLAQEPEGAPYLMIQTLQIGPMLLVPIAILVLVTAGAVVGRHFESETTAVTAVAVSVASVVYVGALALLTRFARYSPEAANSNVRRETDVETIAIGLDTSFLLTSIVLVLAFTSLGAILVRSWTRFTMSSRVDADSSEEEPSERDNPAELAPQSRIADGTSSMVPNVEPKDEHPDDTGTRSENAKELPSETGQGHDHNRYKPDDSPTEPADGHDHDHNRNRDRGRDHDRYRPSDD</sequence>
<dbReference type="RefSeq" id="WP_254158648.1">
    <property type="nucleotide sequence ID" value="NZ_CP100355.1"/>
</dbReference>
<feature type="compositionally biased region" description="Basic and acidic residues" evidence="1">
    <location>
        <begin position="1"/>
        <end position="11"/>
    </location>
</feature>
<gene>
    <name evidence="3" type="ORF">NGM29_02340</name>
</gene>
<accession>A0A9E7NBX3</accession>
<protein>
    <submittedName>
        <fullName evidence="3">Uncharacterized protein</fullName>
    </submittedName>
</protein>